<keyword evidence="3" id="KW-1185">Reference proteome</keyword>
<comment type="caution">
    <text evidence="2">The sequence shown here is derived from an EMBL/GenBank/DDBJ whole genome shotgun (WGS) entry which is preliminary data.</text>
</comment>
<sequence>MLKIGLMTALILSSTTSLANSTTCPSQQLSHNFVSQGELYQCIGVVKETPTGFRASSWNLESDTTNRTGEDCWLGDFEATHAEGILTNITRGSICKNYCDVQAYCNDNGEWVDFKYTW</sequence>
<proteinExistence type="predicted"/>
<evidence type="ECO:0008006" key="4">
    <source>
        <dbReference type="Google" id="ProtNLM"/>
    </source>
</evidence>
<organism evidence="2 3">
    <name type="scientific">Microbulbifer epialgicus</name>
    <dbReference type="NCBI Taxonomy" id="393907"/>
    <lineage>
        <taxon>Bacteria</taxon>
        <taxon>Pseudomonadati</taxon>
        <taxon>Pseudomonadota</taxon>
        <taxon>Gammaproteobacteria</taxon>
        <taxon>Cellvibrionales</taxon>
        <taxon>Microbulbiferaceae</taxon>
        <taxon>Microbulbifer</taxon>
    </lineage>
</organism>
<dbReference type="RefSeq" id="WP_371841795.1">
    <property type="nucleotide sequence ID" value="NZ_JBGMEK010000179.1"/>
</dbReference>
<name>A0ABV4P8F7_9GAMM</name>
<accession>A0ABV4P8F7</accession>
<evidence type="ECO:0000313" key="3">
    <source>
        <dbReference type="Proteomes" id="UP001569428"/>
    </source>
</evidence>
<feature type="chain" id="PRO_5045494125" description="CVNH domain-containing protein" evidence="1">
    <location>
        <begin position="20"/>
        <end position="118"/>
    </location>
</feature>
<feature type="signal peptide" evidence="1">
    <location>
        <begin position="1"/>
        <end position="19"/>
    </location>
</feature>
<keyword evidence="1" id="KW-0732">Signal</keyword>
<evidence type="ECO:0000256" key="1">
    <source>
        <dbReference type="SAM" id="SignalP"/>
    </source>
</evidence>
<gene>
    <name evidence="2" type="ORF">ACCI49_24105</name>
</gene>
<evidence type="ECO:0000313" key="2">
    <source>
        <dbReference type="EMBL" id="MFA0813955.1"/>
    </source>
</evidence>
<protein>
    <recommendedName>
        <fullName evidence="4">CVNH domain-containing protein</fullName>
    </recommendedName>
</protein>
<dbReference type="EMBL" id="JBGMEK010000179">
    <property type="protein sequence ID" value="MFA0813955.1"/>
    <property type="molecule type" value="Genomic_DNA"/>
</dbReference>
<dbReference type="Proteomes" id="UP001569428">
    <property type="component" value="Unassembled WGS sequence"/>
</dbReference>
<reference evidence="2 3" key="1">
    <citation type="submission" date="2024-08" db="EMBL/GenBank/DDBJ databases">
        <authorList>
            <person name="Ishaq N."/>
        </authorList>
    </citation>
    <scope>NUCLEOTIDE SEQUENCE [LARGE SCALE GENOMIC DNA]</scope>
    <source>
        <strain evidence="2 3">DSM 18651</strain>
    </source>
</reference>